<name>A0A158A2C5_9BURK</name>
<dbReference type="InterPro" id="IPR008567">
    <property type="entry name" value="BKACE"/>
</dbReference>
<evidence type="ECO:0000256" key="2">
    <source>
        <dbReference type="ARBA" id="ARBA00022679"/>
    </source>
</evidence>
<dbReference type="PANTHER" id="PTHR37418:SF2">
    <property type="entry name" value="3-KETO-5-AMINOHEXANOATE CLEAVAGE ENZYME"/>
    <property type="match status" value="1"/>
</dbReference>
<dbReference type="GO" id="GO:0043720">
    <property type="term" value="F:3-keto-5-aminohexanoate cleavage activity"/>
    <property type="evidence" value="ECO:0007669"/>
    <property type="project" value="InterPro"/>
</dbReference>
<protein>
    <submittedName>
        <fullName evidence="5">PF05853 family protein</fullName>
    </submittedName>
</protein>
<accession>A0A158A2C5</accession>
<sequence length="290" mass="32138">MFPNDGAIKERSVTQSPTKEPCVISVAITGSVPRKKDNPAVPITIAEQVESTHEAYEAGATLVHLHVRDEDERSSSDRHRFAELQEGIRKHCPDIIIQFSTGGRGRSFEQRGAMLDLKPDMASLATGSVNFPTTVYENPPDFVRSLAQTMLDHNVKPEIEIFDLAMLYSTVDLVNQGLLKSPVHVQFVLGVKNALPARLEILEFEVEQLRKNLPDATWTAAGIGRHQLEVNHWTLQLGGHCRTGLEDNVRWDKDTLAKSNAQLVSRVASLCAEYGRPVATAKEARKLLSL</sequence>
<dbReference type="PANTHER" id="PTHR37418">
    <property type="entry name" value="3-KETO-5-AMINOHEXANOATE CLEAVAGE ENZYME-RELATED"/>
    <property type="match status" value="1"/>
</dbReference>
<dbReference type="Pfam" id="PF05853">
    <property type="entry name" value="BKACE"/>
    <property type="match status" value="1"/>
</dbReference>
<keyword evidence="6" id="KW-1185">Reference proteome</keyword>
<gene>
    <name evidence="5" type="ORF">AWB75_01641</name>
</gene>
<evidence type="ECO:0000256" key="3">
    <source>
        <dbReference type="ARBA" id="ARBA00022723"/>
    </source>
</evidence>
<dbReference type="Gene3D" id="3.20.20.70">
    <property type="entry name" value="Aldolase class I"/>
    <property type="match status" value="1"/>
</dbReference>
<comment type="caution">
    <text evidence="5">The sequence shown here is derived from an EMBL/GenBank/DDBJ whole genome shotgun (WGS) entry which is preliminary data.</text>
</comment>
<keyword evidence="2" id="KW-0808">Transferase</keyword>
<comment type="cofactor">
    <cofactor evidence="1">
        <name>Zn(2+)</name>
        <dbReference type="ChEBI" id="CHEBI:29105"/>
    </cofactor>
</comment>
<keyword evidence="4" id="KW-0862">Zinc</keyword>
<evidence type="ECO:0000313" key="6">
    <source>
        <dbReference type="Proteomes" id="UP000054870"/>
    </source>
</evidence>
<reference evidence="5" key="1">
    <citation type="submission" date="2016-01" db="EMBL/GenBank/DDBJ databases">
        <authorList>
            <person name="Peeters C."/>
        </authorList>
    </citation>
    <scope>NUCLEOTIDE SEQUENCE [LARGE SCALE GENOMIC DNA]</scope>
    <source>
        <strain evidence="5">LMG 29318</strain>
    </source>
</reference>
<dbReference type="AlphaFoldDB" id="A0A158A2C5"/>
<dbReference type="GO" id="GO:0046872">
    <property type="term" value="F:metal ion binding"/>
    <property type="evidence" value="ECO:0007669"/>
    <property type="project" value="UniProtKB-KW"/>
</dbReference>
<keyword evidence="3" id="KW-0479">Metal-binding</keyword>
<evidence type="ECO:0000313" key="5">
    <source>
        <dbReference type="EMBL" id="SAK51796.1"/>
    </source>
</evidence>
<organism evidence="5 6">
    <name type="scientific">Caballeronia catudaia</name>
    <dbReference type="NCBI Taxonomy" id="1777136"/>
    <lineage>
        <taxon>Bacteria</taxon>
        <taxon>Pseudomonadati</taxon>
        <taxon>Pseudomonadota</taxon>
        <taxon>Betaproteobacteria</taxon>
        <taxon>Burkholderiales</taxon>
        <taxon>Burkholderiaceae</taxon>
        <taxon>Caballeronia</taxon>
    </lineage>
</organism>
<evidence type="ECO:0000256" key="1">
    <source>
        <dbReference type="ARBA" id="ARBA00001947"/>
    </source>
</evidence>
<dbReference type="InterPro" id="IPR013785">
    <property type="entry name" value="Aldolase_TIM"/>
</dbReference>
<dbReference type="Proteomes" id="UP000054870">
    <property type="component" value="Unassembled WGS sequence"/>
</dbReference>
<dbReference type="RefSeq" id="WP_200822946.1">
    <property type="nucleotide sequence ID" value="NZ_FCOF02000005.1"/>
</dbReference>
<proteinExistence type="predicted"/>
<evidence type="ECO:0000256" key="4">
    <source>
        <dbReference type="ARBA" id="ARBA00022833"/>
    </source>
</evidence>
<dbReference type="EMBL" id="FCOF02000005">
    <property type="protein sequence ID" value="SAK51796.1"/>
    <property type="molecule type" value="Genomic_DNA"/>
</dbReference>